<evidence type="ECO:0000313" key="1">
    <source>
        <dbReference type="EMBL" id="RVW56723.1"/>
    </source>
</evidence>
<comment type="caution">
    <text evidence="1">The sequence shown here is derived from an EMBL/GenBank/DDBJ whole genome shotgun (WGS) entry which is preliminary data.</text>
</comment>
<evidence type="ECO:0000313" key="2">
    <source>
        <dbReference type="Proteomes" id="UP000288805"/>
    </source>
</evidence>
<reference evidence="1 2" key="1">
    <citation type="journal article" date="2018" name="PLoS Genet.">
        <title>Population sequencing reveals clonal diversity and ancestral inbreeding in the grapevine cultivar Chardonnay.</title>
        <authorList>
            <person name="Roach M.J."/>
            <person name="Johnson D.L."/>
            <person name="Bohlmann J."/>
            <person name="van Vuuren H.J."/>
            <person name="Jones S.J."/>
            <person name="Pretorius I.S."/>
            <person name="Schmidt S.A."/>
            <person name="Borneman A.R."/>
        </authorList>
    </citation>
    <scope>NUCLEOTIDE SEQUENCE [LARGE SCALE GENOMIC DNA]</scope>
    <source>
        <strain evidence="2">cv. Chardonnay</strain>
        <tissue evidence="1">Leaf</tissue>
    </source>
</reference>
<keyword evidence="1" id="KW-0808">Transferase</keyword>
<dbReference type="AlphaFoldDB" id="A0A438F9T2"/>
<accession>A0A438F9T2</accession>
<protein>
    <submittedName>
        <fullName evidence="1">UDP-glycosyltransferase 71E1</fullName>
    </submittedName>
</protein>
<dbReference type="PANTHER" id="PTHR48048">
    <property type="entry name" value="GLYCOSYLTRANSFERASE"/>
    <property type="match status" value="1"/>
</dbReference>
<dbReference type="SUPFAM" id="SSF53756">
    <property type="entry name" value="UDP-Glycosyltransferase/glycogen phosphorylase"/>
    <property type="match status" value="1"/>
</dbReference>
<dbReference type="Proteomes" id="UP000288805">
    <property type="component" value="Unassembled WGS sequence"/>
</dbReference>
<dbReference type="EMBL" id="QGNW01001072">
    <property type="protein sequence ID" value="RVW56723.1"/>
    <property type="molecule type" value="Genomic_DNA"/>
</dbReference>
<dbReference type="Gene3D" id="3.40.50.2000">
    <property type="entry name" value="Glycogen Phosphorylase B"/>
    <property type="match status" value="3"/>
</dbReference>
<gene>
    <name evidence="1" type="primary">UGT71E1_0</name>
    <name evidence="1" type="ORF">CK203_095734</name>
</gene>
<proteinExistence type="predicted"/>
<dbReference type="GO" id="GO:0035251">
    <property type="term" value="F:UDP-glucosyltransferase activity"/>
    <property type="evidence" value="ECO:0007669"/>
    <property type="project" value="InterPro"/>
</dbReference>
<name>A0A438F9T2_VITVI</name>
<sequence>MSSRSSPDSVPLAGLVLDFFCLPMIDVANQLGLPSYLYFTSGAGFLGLMLPPSTRHSQIDTEFEDSDPDLELPSFVNPVPIRVLPEAVSNKHGGYAAFIKFAQRFKEAKKRAPPPPHASVYTVGPVLDLGGMSHSGSDRVDHSKIIGWLDAQLELSVVFLCFGSMGTFDAPQVREIALRLERSGHRLSWASAEPGWQTRWKL</sequence>
<dbReference type="InterPro" id="IPR050481">
    <property type="entry name" value="UDP-glycosyltransf_plant"/>
</dbReference>
<dbReference type="PANTHER" id="PTHR48048:SF83">
    <property type="entry name" value="GLYCOSYLTRANSFERASE"/>
    <property type="match status" value="1"/>
</dbReference>
<organism evidence="1 2">
    <name type="scientific">Vitis vinifera</name>
    <name type="common">Grape</name>
    <dbReference type="NCBI Taxonomy" id="29760"/>
    <lineage>
        <taxon>Eukaryota</taxon>
        <taxon>Viridiplantae</taxon>
        <taxon>Streptophyta</taxon>
        <taxon>Embryophyta</taxon>
        <taxon>Tracheophyta</taxon>
        <taxon>Spermatophyta</taxon>
        <taxon>Magnoliopsida</taxon>
        <taxon>eudicotyledons</taxon>
        <taxon>Gunneridae</taxon>
        <taxon>Pentapetalae</taxon>
        <taxon>rosids</taxon>
        <taxon>Vitales</taxon>
        <taxon>Vitaceae</taxon>
        <taxon>Viteae</taxon>
        <taxon>Vitis</taxon>
    </lineage>
</organism>